<dbReference type="KEGG" id="nfl:COO91_08802"/>
<keyword evidence="7 10" id="KW-0547">Nucleotide-binding</keyword>
<dbReference type="GO" id="GO:0004781">
    <property type="term" value="F:sulfate adenylyltransferase (ATP) activity"/>
    <property type="evidence" value="ECO:0007669"/>
    <property type="project" value="TreeGrafter"/>
</dbReference>
<evidence type="ECO:0000313" key="14">
    <source>
        <dbReference type="Proteomes" id="UP000232003"/>
    </source>
</evidence>
<dbReference type="Gene3D" id="3.40.50.300">
    <property type="entry name" value="P-loop containing nucleotide triphosphate hydrolases"/>
    <property type="match status" value="1"/>
</dbReference>
<keyword evidence="6 10" id="KW-0808">Transferase</keyword>
<comment type="pathway">
    <text evidence="3 10 11">Sulfur metabolism; hydrogen sulfide biosynthesis; sulfite from sulfate: step 2/3.</text>
</comment>
<feature type="binding site" evidence="10">
    <location>
        <begin position="24"/>
        <end position="31"/>
    </location>
    <ligand>
        <name>ATP</name>
        <dbReference type="ChEBI" id="CHEBI:30616"/>
    </ligand>
</feature>
<evidence type="ECO:0000256" key="2">
    <source>
        <dbReference type="ARBA" id="ARBA00002632"/>
    </source>
</evidence>
<evidence type="ECO:0000256" key="7">
    <source>
        <dbReference type="ARBA" id="ARBA00022741"/>
    </source>
</evidence>
<dbReference type="UniPathway" id="UPA00140">
    <property type="reaction ID" value="UER00205"/>
</dbReference>
<feature type="active site" description="Phosphoserine intermediate" evidence="10">
    <location>
        <position position="98"/>
    </location>
</feature>
<evidence type="ECO:0000256" key="5">
    <source>
        <dbReference type="ARBA" id="ARBA00022553"/>
    </source>
</evidence>
<evidence type="ECO:0000256" key="8">
    <source>
        <dbReference type="ARBA" id="ARBA00022777"/>
    </source>
</evidence>
<keyword evidence="8 10" id="KW-0418">Kinase</keyword>
<dbReference type="InterPro" id="IPR050512">
    <property type="entry name" value="Sulf_AdTrans/APS_kinase"/>
</dbReference>
<evidence type="ECO:0000256" key="4">
    <source>
        <dbReference type="ARBA" id="ARBA00012121"/>
    </source>
</evidence>
<dbReference type="FunFam" id="3.40.50.300:FF:000802">
    <property type="entry name" value="Sulfate adenylyltransferase"/>
    <property type="match status" value="1"/>
</dbReference>
<reference evidence="13 14" key="1">
    <citation type="submission" date="2017-11" db="EMBL/GenBank/DDBJ databases">
        <title>Complete genome of a free-living desiccation-tolerant cyanobacterium and its photosynthetic adaptation to extreme terrestrial habitat.</title>
        <authorList>
            <person name="Shang J."/>
        </authorList>
    </citation>
    <scope>NUCLEOTIDE SEQUENCE [LARGE SCALE GENOMIC DNA]</scope>
    <source>
        <strain evidence="13 14">CCNUN1</strain>
    </source>
</reference>
<feature type="domain" description="APS kinase" evidence="12">
    <location>
        <begin position="17"/>
        <end position="163"/>
    </location>
</feature>
<dbReference type="Pfam" id="PF01583">
    <property type="entry name" value="APS_kinase"/>
    <property type="match status" value="1"/>
</dbReference>
<comment type="similarity">
    <text evidence="10 11">Belongs to the APS kinase family.</text>
</comment>
<dbReference type="HAMAP" id="MF_00065">
    <property type="entry name" value="Adenylyl_sulf_kinase"/>
    <property type="match status" value="1"/>
</dbReference>
<dbReference type="InterPro" id="IPR059117">
    <property type="entry name" value="APS_kinase_dom"/>
</dbReference>
<gene>
    <name evidence="10" type="primary">cysC</name>
    <name evidence="13" type="ORF">COO91_08802</name>
</gene>
<dbReference type="Proteomes" id="UP000232003">
    <property type="component" value="Chromosome"/>
</dbReference>
<protein>
    <recommendedName>
        <fullName evidence="4 10">Adenylyl-sulfate kinase</fullName>
        <ecNumber evidence="4 10">2.7.1.25</ecNumber>
    </recommendedName>
    <alternativeName>
        <fullName evidence="10">APS kinase</fullName>
    </alternativeName>
    <alternativeName>
        <fullName evidence="10">ATP adenosine-5'-phosphosulfate 3'-phosphotransferase</fullName>
    </alternativeName>
    <alternativeName>
        <fullName evidence="10">Adenosine-5'-phosphosulfate kinase</fullName>
    </alternativeName>
</protein>
<evidence type="ECO:0000256" key="11">
    <source>
        <dbReference type="RuleBase" id="RU004347"/>
    </source>
</evidence>
<evidence type="ECO:0000259" key="12">
    <source>
        <dbReference type="Pfam" id="PF01583"/>
    </source>
</evidence>
<proteinExistence type="inferred from homology"/>
<evidence type="ECO:0000256" key="9">
    <source>
        <dbReference type="ARBA" id="ARBA00022840"/>
    </source>
</evidence>
<dbReference type="GO" id="GO:0005737">
    <property type="term" value="C:cytoplasm"/>
    <property type="evidence" value="ECO:0007669"/>
    <property type="project" value="TreeGrafter"/>
</dbReference>
<evidence type="ECO:0000256" key="6">
    <source>
        <dbReference type="ARBA" id="ARBA00022679"/>
    </source>
</evidence>
<evidence type="ECO:0000256" key="10">
    <source>
        <dbReference type="HAMAP-Rule" id="MF_00065"/>
    </source>
</evidence>
<dbReference type="NCBIfam" id="NF002059">
    <property type="entry name" value="PRK00889.1"/>
    <property type="match status" value="1"/>
</dbReference>
<dbReference type="InterPro" id="IPR027417">
    <property type="entry name" value="P-loop_NTPase"/>
</dbReference>
<accession>A0A2K8T4L1</accession>
<dbReference type="GO" id="GO:0019379">
    <property type="term" value="P:sulfate assimilation, phosphoadenylyl sulfate reduction by phosphoadenylyl-sulfate reductase (thioredoxin)"/>
    <property type="evidence" value="ECO:0007669"/>
    <property type="project" value="TreeGrafter"/>
</dbReference>
<dbReference type="SUPFAM" id="SSF52540">
    <property type="entry name" value="P-loop containing nucleoside triphosphate hydrolases"/>
    <property type="match status" value="1"/>
</dbReference>
<dbReference type="GO" id="GO:0005524">
    <property type="term" value="F:ATP binding"/>
    <property type="evidence" value="ECO:0007669"/>
    <property type="project" value="UniProtKB-UniRule"/>
</dbReference>
<dbReference type="PANTHER" id="PTHR42700:SF1">
    <property type="entry name" value="SULFATE ADENYLYLTRANSFERASE"/>
    <property type="match status" value="1"/>
</dbReference>
<dbReference type="GO" id="GO:0010134">
    <property type="term" value="P:sulfate assimilation via adenylyl sulfate reduction"/>
    <property type="evidence" value="ECO:0007669"/>
    <property type="project" value="TreeGrafter"/>
</dbReference>
<dbReference type="InterPro" id="IPR002891">
    <property type="entry name" value="APS"/>
</dbReference>
<dbReference type="NCBIfam" id="TIGR00455">
    <property type="entry name" value="apsK"/>
    <property type="match status" value="1"/>
</dbReference>
<dbReference type="EMBL" id="CP024785">
    <property type="protein sequence ID" value="AUB42656.1"/>
    <property type="molecule type" value="Genomic_DNA"/>
</dbReference>
<name>A0A2K8T4L1_9NOSO</name>
<dbReference type="NCBIfam" id="NF003013">
    <property type="entry name" value="PRK03846.1"/>
    <property type="match status" value="1"/>
</dbReference>
<sequence length="196" mass="22289">MPFEVQDGGKMKQQEYGVTVWFTGLSGAGKTTICKFVEKELRIQGYRVEVLDGDAVRQNLCKGLGFSKEDREENIRRIGFVAHLLTRNNVIVLVSAISPYREIREQVRQSIPHFIEVYVNASLEVCEQRDVKGLYKKARSGEIKHFTGIDDPYEIPLRPEVECKTNQESVAQSATKVLEKLEELGYIVASNELFMS</sequence>
<keyword evidence="9 10" id="KW-0067">ATP-binding</keyword>
<evidence type="ECO:0000256" key="1">
    <source>
        <dbReference type="ARBA" id="ARBA00001823"/>
    </source>
</evidence>
<dbReference type="GO" id="GO:0004020">
    <property type="term" value="F:adenylylsulfate kinase activity"/>
    <property type="evidence" value="ECO:0007669"/>
    <property type="project" value="UniProtKB-UniRule"/>
</dbReference>
<comment type="catalytic activity">
    <reaction evidence="1 10 11">
        <text>adenosine 5'-phosphosulfate + ATP = 3'-phosphoadenylyl sulfate + ADP + H(+)</text>
        <dbReference type="Rhea" id="RHEA:24152"/>
        <dbReference type="ChEBI" id="CHEBI:15378"/>
        <dbReference type="ChEBI" id="CHEBI:30616"/>
        <dbReference type="ChEBI" id="CHEBI:58243"/>
        <dbReference type="ChEBI" id="CHEBI:58339"/>
        <dbReference type="ChEBI" id="CHEBI:456216"/>
        <dbReference type="EC" id="2.7.1.25"/>
    </reaction>
</comment>
<dbReference type="EC" id="2.7.1.25" evidence="4 10"/>
<comment type="function">
    <text evidence="2 10 11">Catalyzes the synthesis of activated sulfate.</text>
</comment>
<dbReference type="PANTHER" id="PTHR42700">
    <property type="entry name" value="SULFATE ADENYLYLTRANSFERASE"/>
    <property type="match status" value="1"/>
</dbReference>
<dbReference type="AlphaFoldDB" id="A0A2K8T4L1"/>
<keyword evidence="5 10" id="KW-0597">Phosphoprotein</keyword>
<dbReference type="GO" id="GO:0070814">
    <property type="term" value="P:hydrogen sulfide biosynthetic process"/>
    <property type="evidence" value="ECO:0007669"/>
    <property type="project" value="UniProtKB-UniRule"/>
</dbReference>
<keyword evidence="14" id="KW-1185">Reference proteome</keyword>
<dbReference type="CDD" id="cd02027">
    <property type="entry name" value="APSK"/>
    <property type="match status" value="1"/>
</dbReference>
<evidence type="ECO:0000313" key="13">
    <source>
        <dbReference type="EMBL" id="AUB42656.1"/>
    </source>
</evidence>
<evidence type="ECO:0000256" key="3">
    <source>
        <dbReference type="ARBA" id="ARBA00004806"/>
    </source>
</evidence>
<organism evidence="13 14">
    <name type="scientific">Nostoc flagelliforme CCNUN1</name>
    <dbReference type="NCBI Taxonomy" id="2038116"/>
    <lineage>
        <taxon>Bacteria</taxon>
        <taxon>Bacillati</taxon>
        <taxon>Cyanobacteriota</taxon>
        <taxon>Cyanophyceae</taxon>
        <taxon>Nostocales</taxon>
        <taxon>Nostocaceae</taxon>
        <taxon>Nostoc</taxon>
    </lineage>
</organism>